<dbReference type="AlphaFoldDB" id="A0AB39P2Z8"/>
<sequence>MPYVQRGAAEPPTSRIRQHVEGLVTRWPDLSADDEDEDVSPWSDGPLIDNASGPLFSFGMVFSKCQEAVSVAAALAQTSGLARFDPQDRRLIT</sequence>
<reference evidence="2" key="1">
    <citation type="submission" date="2024-07" db="EMBL/GenBank/DDBJ databases">
        <authorList>
            <person name="Yu S.T."/>
        </authorList>
    </citation>
    <scope>NUCLEOTIDE SEQUENCE</scope>
    <source>
        <strain evidence="2">R21</strain>
    </source>
</reference>
<dbReference type="EMBL" id="CP163435">
    <property type="protein sequence ID" value="XDQ23539.1"/>
    <property type="molecule type" value="Genomic_DNA"/>
</dbReference>
<evidence type="ECO:0000256" key="1">
    <source>
        <dbReference type="SAM" id="MobiDB-lite"/>
    </source>
</evidence>
<name>A0AB39P2Z8_9ACTN</name>
<proteinExistence type="predicted"/>
<accession>A0AB39P2Z8</accession>
<gene>
    <name evidence="2" type="ORF">AB5J56_01940</name>
</gene>
<evidence type="ECO:0000313" key="2">
    <source>
        <dbReference type="EMBL" id="XDQ23539.1"/>
    </source>
</evidence>
<dbReference type="RefSeq" id="WP_369229353.1">
    <property type="nucleotide sequence ID" value="NZ_CP163435.1"/>
</dbReference>
<organism evidence="2">
    <name type="scientific">Streptomyces sp. R21</name>
    <dbReference type="NCBI Taxonomy" id="3238627"/>
    <lineage>
        <taxon>Bacteria</taxon>
        <taxon>Bacillati</taxon>
        <taxon>Actinomycetota</taxon>
        <taxon>Actinomycetes</taxon>
        <taxon>Kitasatosporales</taxon>
        <taxon>Streptomycetaceae</taxon>
        <taxon>Streptomyces</taxon>
    </lineage>
</organism>
<feature type="region of interest" description="Disordered" evidence="1">
    <location>
        <begin position="27"/>
        <end position="46"/>
    </location>
</feature>
<protein>
    <submittedName>
        <fullName evidence="2">Uncharacterized protein</fullName>
    </submittedName>
</protein>